<dbReference type="OrthoDB" id="9806473at2"/>
<protein>
    <submittedName>
        <fullName evidence="2">2-polyprenyl-6-hydroxyphenyl methylase/3-demethylubiquinone-9 3-methyltransferase</fullName>
    </submittedName>
</protein>
<evidence type="ECO:0000259" key="1">
    <source>
        <dbReference type="Pfam" id="PF06983"/>
    </source>
</evidence>
<dbReference type="SUPFAM" id="SSF54593">
    <property type="entry name" value="Glyoxalase/Bleomycin resistance protein/Dihydroxybiphenyl dioxygenase"/>
    <property type="match status" value="1"/>
</dbReference>
<keyword evidence="2" id="KW-0830">Ubiquinone</keyword>
<name>A0A3D9FDW1_9SPHN</name>
<dbReference type="PANTHER" id="PTHR33990">
    <property type="entry name" value="PROTEIN YJDN-RELATED"/>
    <property type="match status" value="1"/>
</dbReference>
<evidence type="ECO:0000313" key="3">
    <source>
        <dbReference type="Proteomes" id="UP000256310"/>
    </source>
</evidence>
<accession>A0A3D9FDW1</accession>
<dbReference type="CDD" id="cd06588">
    <property type="entry name" value="PhnB_like"/>
    <property type="match status" value="1"/>
</dbReference>
<dbReference type="EMBL" id="QRDP01000004">
    <property type="protein sequence ID" value="RED16010.1"/>
    <property type="molecule type" value="Genomic_DNA"/>
</dbReference>
<keyword evidence="2" id="KW-0808">Transferase</keyword>
<sequence>MPDDSTKIAPCLWFDGKAEEAANFYVSIFPDSSVNAINRSATDWPEGKAGDVITVEFTLLGNAFLGLNGGPAFRFNEAVSFQVYTDNQEETDRYWNALIADGGAESACSWCRDKYGLHWQIAPRALMAAISNPDHAAAKRAMEAMMTMTKIDIAAIEAAVNGA</sequence>
<dbReference type="InterPro" id="IPR009725">
    <property type="entry name" value="3_dmu_93_MTrfase"/>
</dbReference>
<keyword evidence="3" id="KW-1185">Reference proteome</keyword>
<dbReference type="Gene3D" id="3.10.180.10">
    <property type="entry name" value="2,3-Dihydroxybiphenyl 1,2-Dioxygenase, domain 1"/>
    <property type="match status" value="1"/>
</dbReference>
<feature type="domain" description="PhnB-like" evidence="1">
    <location>
        <begin position="7"/>
        <end position="121"/>
    </location>
</feature>
<keyword evidence="2" id="KW-0489">Methyltransferase</keyword>
<dbReference type="Proteomes" id="UP000256310">
    <property type="component" value="Unassembled WGS sequence"/>
</dbReference>
<proteinExistence type="predicted"/>
<organism evidence="2 3">
    <name type="scientific">Parasphingopyxis lamellibrachiae</name>
    <dbReference type="NCBI Taxonomy" id="680125"/>
    <lineage>
        <taxon>Bacteria</taxon>
        <taxon>Pseudomonadati</taxon>
        <taxon>Pseudomonadota</taxon>
        <taxon>Alphaproteobacteria</taxon>
        <taxon>Sphingomonadales</taxon>
        <taxon>Sphingomonadaceae</taxon>
        <taxon>Parasphingopyxis</taxon>
    </lineage>
</organism>
<evidence type="ECO:0000313" key="2">
    <source>
        <dbReference type="EMBL" id="RED16010.1"/>
    </source>
</evidence>
<dbReference type="RefSeq" id="WP_116235460.1">
    <property type="nucleotide sequence ID" value="NZ_QRDP01000004.1"/>
</dbReference>
<comment type="caution">
    <text evidence="2">The sequence shown here is derived from an EMBL/GenBank/DDBJ whole genome shotgun (WGS) entry which is preliminary data.</text>
</comment>
<dbReference type="PIRSF" id="PIRSF021700">
    <property type="entry name" value="3_dmu_93_MTrfase"/>
    <property type="match status" value="1"/>
</dbReference>
<dbReference type="PANTHER" id="PTHR33990:SF2">
    <property type="entry name" value="PHNB-LIKE DOMAIN-CONTAINING PROTEIN"/>
    <property type="match status" value="1"/>
</dbReference>
<dbReference type="AlphaFoldDB" id="A0A3D9FDW1"/>
<dbReference type="Pfam" id="PF06983">
    <property type="entry name" value="3-dmu-9_3-mt"/>
    <property type="match status" value="1"/>
</dbReference>
<dbReference type="InterPro" id="IPR029068">
    <property type="entry name" value="Glyas_Bleomycin-R_OHBP_Dase"/>
</dbReference>
<gene>
    <name evidence="2" type="ORF">DFR46_1020</name>
</gene>
<dbReference type="GO" id="GO:0008168">
    <property type="term" value="F:methyltransferase activity"/>
    <property type="evidence" value="ECO:0007669"/>
    <property type="project" value="UniProtKB-KW"/>
</dbReference>
<reference evidence="2 3" key="1">
    <citation type="submission" date="2018-07" db="EMBL/GenBank/DDBJ databases">
        <title>Genomic Encyclopedia of Type Strains, Phase IV (KMG-IV): sequencing the most valuable type-strain genomes for metagenomic binning, comparative biology and taxonomic classification.</title>
        <authorList>
            <person name="Goeker M."/>
        </authorList>
    </citation>
    <scope>NUCLEOTIDE SEQUENCE [LARGE SCALE GENOMIC DNA]</scope>
    <source>
        <strain evidence="2 3">DSM 26725</strain>
    </source>
</reference>
<dbReference type="InterPro" id="IPR028973">
    <property type="entry name" value="PhnB-like"/>
</dbReference>
<dbReference type="GO" id="GO:0032259">
    <property type="term" value="P:methylation"/>
    <property type="evidence" value="ECO:0007669"/>
    <property type="project" value="UniProtKB-KW"/>
</dbReference>